<dbReference type="Pfam" id="PF00225">
    <property type="entry name" value="Kinesin"/>
    <property type="match status" value="1"/>
</dbReference>
<evidence type="ECO:0000256" key="2">
    <source>
        <dbReference type="ARBA" id="ARBA00022840"/>
    </source>
</evidence>
<dbReference type="PANTHER" id="PTHR47972">
    <property type="entry name" value="KINESIN-LIKE PROTEIN KLP-3"/>
    <property type="match status" value="1"/>
</dbReference>
<evidence type="ECO:0000259" key="7">
    <source>
        <dbReference type="PROSITE" id="PS50067"/>
    </source>
</evidence>
<dbReference type="InterPro" id="IPR019821">
    <property type="entry name" value="Kinesin_motor_CS"/>
</dbReference>
<feature type="region of interest" description="Disordered" evidence="6">
    <location>
        <begin position="113"/>
        <end position="159"/>
    </location>
</feature>
<dbReference type="PROSITE" id="PS00411">
    <property type="entry name" value="KINESIN_MOTOR_1"/>
    <property type="match status" value="1"/>
</dbReference>
<feature type="compositionally biased region" description="Basic and acidic residues" evidence="6">
    <location>
        <begin position="227"/>
        <end position="245"/>
    </location>
</feature>
<dbReference type="Gene3D" id="3.40.850.10">
    <property type="entry name" value="Kinesin motor domain"/>
    <property type="match status" value="1"/>
</dbReference>
<dbReference type="VEuPathDB" id="TriTrypDB:BSAL_05510"/>
<feature type="binding site" evidence="3">
    <location>
        <begin position="599"/>
        <end position="606"/>
    </location>
    <ligand>
        <name>ATP</name>
        <dbReference type="ChEBI" id="CHEBI:30616"/>
    </ligand>
</feature>
<feature type="region of interest" description="Disordered" evidence="6">
    <location>
        <begin position="870"/>
        <end position="889"/>
    </location>
</feature>
<feature type="compositionally biased region" description="Basic and acidic residues" evidence="6">
    <location>
        <begin position="186"/>
        <end position="204"/>
    </location>
</feature>
<feature type="compositionally biased region" description="Basic and acidic residues" evidence="6">
    <location>
        <begin position="880"/>
        <end position="889"/>
    </location>
</feature>
<evidence type="ECO:0000313" key="9">
    <source>
        <dbReference type="Proteomes" id="UP000051952"/>
    </source>
</evidence>
<dbReference type="OrthoDB" id="3176171at2759"/>
<accession>A0A0S4IYZ1</accession>
<dbReference type="PANTHER" id="PTHR47972:SF28">
    <property type="entry name" value="KINESIN-LIKE PROTEIN KLP-3"/>
    <property type="match status" value="1"/>
</dbReference>
<dbReference type="PRINTS" id="PR00380">
    <property type="entry name" value="KINESINHEAVY"/>
</dbReference>
<sequence>MRMEGDVAAAVVPQAAVVRNDATGKKYKVAVRHAIAVDGAEGQGVHHVAQDITVLTLKKNFTGVIGAPSYQHVVVKWERSGCPHGRGETLSDTELIPLEGTLVLEVSAAIDAAAPPPPPNISSSTRPPPAPRDIAGNSASKVHATKSSNTPQQQLATPQRRELLDLANQMFRGESPPLRDSTNTPRGRDDATLDSAHLQEDDGYRSVADSVRPERRGLSARRSVSAIRHEDPNLSRSPPDSRHTSDSSMWMERCLLLERQKDSLEKKLQDMEREVSVGRIHVHGEHPPPVPRVVAASSSEISTQQSGANLLPAPPVMQPSKALQEELSTLQRRRKMLRDVRTARVDEWEQQKQHLQSSIHGKKNALIQTLRQRLRDSQGRLSRVLVETSDHTVAVHALQKELSATDAQADVEKVRVDEATRRLDRCKERMIALLTQMQPGPLSDEGVRKKDMELAQFIASTAAQKHKHLVALDLRSSRTKHLRGTYEETLQQRVRLHHSVEDAKGNIRVIVRMRPVVPNDASQPQHIKHLEDGALEVDEARNAVFLSTPTTGMKRFEFYSVYGPAQDSVAQQGVLFEEQVRPLLKSVLDGTNVAVMAYGPTGSGKTFTILGKTESGQLSGLLPQSVEFLLDTLMAPSTPQTPLSSNSETRLQVVESCTMTMVEVYMDQVYDILGQLHGALESAAKVDVRQGSDTVSLNGVTEVPVSRWDDAVRYLQEGLRLRKTHRTLKNLESSRSHLIVSLHLVVQATGGATYRSKLVFVDLAGSERVSKSLSQGERLKEAQHINKSLSALGDVVHALSTTPRPAYIPYRNSRLTQLLFDAIGGNAKTLLITCICPHLPQQHNMSETQSTLQFASRAKNVRNALVQRAHSTPNTSIDSSHVEGDQQPL</sequence>
<organism evidence="8 9">
    <name type="scientific">Bodo saltans</name>
    <name type="common">Flagellated protozoan</name>
    <dbReference type="NCBI Taxonomy" id="75058"/>
    <lineage>
        <taxon>Eukaryota</taxon>
        <taxon>Discoba</taxon>
        <taxon>Euglenozoa</taxon>
        <taxon>Kinetoplastea</taxon>
        <taxon>Metakinetoplastina</taxon>
        <taxon>Eubodonida</taxon>
        <taxon>Bodonidae</taxon>
        <taxon>Bodo</taxon>
    </lineage>
</organism>
<feature type="compositionally biased region" description="Polar residues" evidence="6">
    <location>
        <begin position="137"/>
        <end position="157"/>
    </location>
</feature>
<dbReference type="Proteomes" id="UP000051952">
    <property type="component" value="Unassembled WGS sequence"/>
</dbReference>
<dbReference type="GO" id="GO:0005874">
    <property type="term" value="C:microtubule"/>
    <property type="evidence" value="ECO:0007669"/>
    <property type="project" value="UniProtKB-KW"/>
</dbReference>
<keyword evidence="3 4" id="KW-0505">Motor protein</keyword>
<keyword evidence="5" id="KW-0175">Coiled coil</keyword>
<dbReference type="GO" id="GO:0008017">
    <property type="term" value="F:microtubule binding"/>
    <property type="evidence" value="ECO:0007669"/>
    <property type="project" value="InterPro"/>
</dbReference>
<dbReference type="EMBL" id="CYKH01000903">
    <property type="protein sequence ID" value="CUG61560.1"/>
    <property type="molecule type" value="Genomic_DNA"/>
</dbReference>
<evidence type="ECO:0000256" key="6">
    <source>
        <dbReference type="SAM" id="MobiDB-lite"/>
    </source>
</evidence>
<reference evidence="9" key="1">
    <citation type="submission" date="2015-09" db="EMBL/GenBank/DDBJ databases">
        <authorList>
            <consortium name="Pathogen Informatics"/>
        </authorList>
    </citation>
    <scope>NUCLEOTIDE SEQUENCE [LARGE SCALE GENOMIC DNA]</scope>
    <source>
        <strain evidence="9">Lake Konstanz</strain>
    </source>
</reference>
<dbReference type="SMART" id="SM00129">
    <property type="entry name" value="KISc"/>
    <property type="match status" value="1"/>
</dbReference>
<keyword evidence="1 3" id="KW-0547">Nucleotide-binding</keyword>
<keyword evidence="4" id="KW-0493">Microtubule</keyword>
<gene>
    <name evidence="8" type="ORF">BSAL_05510</name>
</gene>
<dbReference type="GO" id="GO:0003777">
    <property type="term" value="F:microtubule motor activity"/>
    <property type="evidence" value="ECO:0007669"/>
    <property type="project" value="InterPro"/>
</dbReference>
<feature type="domain" description="Kinesin motor" evidence="7">
    <location>
        <begin position="506"/>
        <end position="861"/>
    </location>
</feature>
<feature type="compositionally biased region" description="Polar residues" evidence="6">
    <location>
        <begin position="870"/>
        <end position="879"/>
    </location>
</feature>
<name>A0A0S4IYZ1_BODSA</name>
<dbReference type="InterPro" id="IPR036961">
    <property type="entry name" value="Kinesin_motor_dom_sf"/>
</dbReference>
<evidence type="ECO:0000256" key="1">
    <source>
        <dbReference type="ARBA" id="ARBA00022741"/>
    </source>
</evidence>
<evidence type="ECO:0000313" key="8">
    <source>
        <dbReference type="EMBL" id="CUG61560.1"/>
    </source>
</evidence>
<dbReference type="InterPro" id="IPR027640">
    <property type="entry name" value="Kinesin-like_fam"/>
</dbReference>
<keyword evidence="2 3" id="KW-0067">ATP-binding</keyword>
<feature type="compositionally biased region" description="Pro residues" evidence="6">
    <location>
        <begin position="114"/>
        <end position="131"/>
    </location>
</feature>
<evidence type="ECO:0000256" key="4">
    <source>
        <dbReference type="RuleBase" id="RU000394"/>
    </source>
</evidence>
<dbReference type="InterPro" id="IPR027417">
    <property type="entry name" value="P-loop_NTPase"/>
</dbReference>
<comment type="similarity">
    <text evidence="3 4">Belongs to the TRAFAC class myosin-kinesin ATPase superfamily. Kinesin family.</text>
</comment>
<evidence type="ECO:0000256" key="3">
    <source>
        <dbReference type="PROSITE-ProRule" id="PRU00283"/>
    </source>
</evidence>
<feature type="coiled-coil region" evidence="5">
    <location>
        <begin position="409"/>
        <end position="436"/>
    </location>
</feature>
<feature type="region of interest" description="Disordered" evidence="6">
    <location>
        <begin position="171"/>
        <end position="247"/>
    </location>
</feature>
<protein>
    <recommendedName>
        <fullName evidence="4">Kinesin-like protein</fullName>
    </recommendedName>
</protein>
<dbReference type="SUPFAM" id="SSF52540">
    <property type="entry name" value="P-loop containing nucleoside triphosphate hydrolases"/>
    <property type="match status" value="1"/>
</dbReference>
<dbReference type="InterPro" id="IPR001752">
    <property type="entry name" value="Kinesin_motor_dom"/>
</dbReference>
<proteinExistence type="inferred from homology"/>
<dbReference type="GO" id="GO:0005524">
    <property type="term" value="F:ATP binding"/>
    <property type="evidence" value="ECO:0007669"/>
    <property type="project" value="UniProtKB-UniRule"/>
</dbReference>
<dbReference type="PROSITE" id="PS50067">
    <property type="entry name" value="KINESIN_MOTOR_2"/>
    <property type="match status" value="1"/>
</dbReference>
<dbReference type="GO" id="GO:0007018">
    <property type="term" value="P:microtubule-based movement"/>
    <property type="evidence" value="ECO:0007669"/>
    <property type="project" value="InterPro"/>
</dbReference>
<dbReference type="AlphaFoldDB" id="A0A0S4IYZ1"/>
<keyword evidence="9" id="KW-1185">Reference proteome</keyword>
<evidence type="ECO:0000256" key="5">
    <source>
        <dbReference type="SAM" id="Coils"/>
    </source>
</evidence>